<keyword evidence="7 12" id="KW-0143">Chaperone</keyword>
<dbReference type="AlphaFoldDB" id="A0A7C4NNV1"/>
<proteinExistence type="inferred from homology"/>
<reference evidence="14" key="1">
    <citation type="journal article" date="2020" name="mSystems">
        <title>Genome- and Community-Level Interaction Insights into Carbon Utilization and Element Cycling Functions of Hydrothermarchaeota in Hydrothermal Sediment.</title>
        <authorList>
            <person name="Zhou Z."/>
            <person name="Liu Y."/>
            <person name="Xu W."/>
            <person name="Pan J."/>
            <person name="Luo Z.H."/>
            <person name="Li M."/>
        </authorList>
    </citation>
    <scope>NUCLEOTIDE SEQUENCE [LARGE SCALE GENOMIC DNA]</scope>
    <source>
        <strain evidence="13">SpSt-638</strain>
        <strain evidence="14">SpSt-648</strain>
    </source>
</reference>
<comment type="similarity">
    <text evidence="2 12">Belongs to the TCP-1 chaperonin family.</text>
</comment>
<evidence type="ECO:0000256" key="2">
    <source>
        <dbReference type="ARBA" id="ARBA00008020"/>
    </source>
</evidence>
<evidence type="ECO:0000256" key="10">
    <source>
        <dbReference type="ARBA" id="ARBA00076811"/>
    </source>
</evidence>
<dbReference type="FunFam" id="1.10.560.10:FF:000070">
    <property type="entry name" value="Uncharacterized protein"/>
    <property type="match status" value="1"/>
</dbReference>
<protein>
    <recommendedName>
        <fullName evidence="3">T-complex protein 1 subunit alpha</fullName>
    </recommendedName>
    <alternativeName>
        <fullName evidence="8">CCT-alpha</fullName>
    </alternativeName>
    <alternativeName>
        <fullName evidence="10">Chaperonin subunit beta</fullName>
    </alternativeName>
    <alternativeName>
        <fullName evidence="11">Thermosome subunit 2</fullName>
    </alternativeName>
    <alternativeName>
        <fullName evidence="9">Thermosome subunit beta</fullName>
    </alternativeName>
</protein>
<dbReference type="PROSITE" id="PS00995">
    <property type="entry name" value="TCP1_3"/>
    <property type="match status" value="1"/>
</dbReference>
<evidence type="ECO:0000256" key="12">
    <source>
        <dbReference type="RuleBase" id="RU004187"/>
    </source>
</evidence>
<dbReference type="FunFam" id="1.10.560.10:FF:000017">
    <property type="entry name" value="T-complex protein 1 subunit eta"/>
    <property type="match status" value="1"/>
</dbReference>
<dbReference type="SUPFAM" id="SSF48592">
    <property type="entry name" value="GroEL equatorial domain-like"/>
    <property type="match status" value="1"/>
</dbReference>
<organism evidence="14">
    <name type="scientific">Staphylothermus marinus</name>
    <dbReference type="NCBI Taxonomy" id="2280"/>
    <lineage>
        <taxon>Archaea</taxon>
        <taxon>Thermoproteota</taxon>
        <taxon>Thermoprotei</taxon>
        <taxon>Desulfurococcales</taxon>
        <taxon>Desulfurococcaceae</taxon>
        <taxon>Staphylothermus</taxon>
    </lineage>
</organism>
<dbReference type="InterPro" id="IPR027410">
    <property type="entry name" value="TCP-1-like_intermed_sf"/>
</dbReference>
<dbReference type="NCBIfam" id="NF041083">
    <property type="entry name" value="thermosome_beta"/>
    <property type="match status" value="1"/>
</dbReference>
<dbReference type="InterPro" id="IPR002194">
    <property type="entry name" value="Chaperonin_TCP-1_CS"/>
</dbReference>
<dbReference type="Pfam" id="PF00118">
    <property type="entry name" value="Cpn60_TCP1"/>
    <property type="match status" value="1"/>
</dbReference>
<dbReference type="GO" id="GO:0032991">
    <property type="term" value="C:protein-containing complex"/>
    <property type="evidence" value="ECO:0007669"/>
    <property type="project" value="UniProtKB-ARBA"/>
</dbReference>
<dbReference type="PANTHER" id="PTHR11353">
    <property type="entry name" value="CHAPERONIN"/>
    <property type="match status" value="1"/>
</dbReference>
<dbReference type="SUPFAM" id="SSF54849">
    <property type="entry name" value="GroEL-intermediate domain like"/>
    <property type="match status" value="1"/>
</dbReference>
<evidence type="ECO:0000256" key="3">
    <source>
        <dbReference type="ARBA" id="ARBA00014424"/>
    </source>
</evidence>
<comment type="subcellular location">
    <subcellularLocation>
        <location evidence="1">Cytoplasm</location>
    </subcellularLocation>
</comment>
<keyword evidence="6 12" id="KW-0067">ATP-binding</keyword>
<evidence type="ECO:0000256" key="1">
    <source>
        <dbReference type="ARBA" id="ARBA00004496"/>
    </source>
</evidence>
<evidence type="ECO:0000256" key="7">
    <source>
        <dbReference type="ARBA" id="ARBA00023186"/>
    </source>
</evidence>
<dbReference type="GO" id="GO:0140662">
    <property type="term" value="F:ATP-dependent protein folding chaperone"/>
    <property type="evidence" value="ECO:0007669"/>
    <property type="project" value="InterPro"/>
</dbReference>
<dbReference type="InterPro" id="IPR012714">
    <property type="entry name" value="Thermosome_arc"/>
</dbReference>
<name>A0A7C4NNV1_STAMA</name>
<dbReference type="EMBL" id="DTBE01000058">
    <property type="protein sequence ID" value="HGQ59516.1"/>
    <property type="molecule type" value="Genomic_DNA"/>
</dbReference>
<dbReference type="Gene3D" id="3.30.260.10">
    <property type="entry name" value="TCP-1-like chaperonin intermediate domain"/>
    <property type="match status" value="1"/>
</dbReference>
<dbReference type="NCBIfam" id="NF041082">
    <property type="entry name" value="thermosome_alpha"/>
    <property type="match status" value="1"/>
</dbReference>
<dbReference type="InterPro" id="IPR002423">
    <property type="entry name" value="Cpn60/GroEL/TCP-1"/>
</dbReference>
<dbReference type="InterPro" id="IPR027409">
    <property type="entry name" value="GroEL-like_apical_dom_sf"/>
</dbReference>
<dbReference type="InterPro" id="IPR027413">
    <property type="entry name" value="GROEL-like_equatorial_sf"/>
</dbReference>
<evidence type="ECO:0000256" key="9">
    <source>
        <dbReference type="ARBA" id="ARBA00073562"/>
    </source>
</evidence>
<keyword evidence="5 12" id="KW-0547">Nucleotide-binding</keyword>
<gene>
    <name evidence="13" type="ORF">ENU09_02210</name>
    <name evidence="14" type="ORF">ENU20_01445</name>
</gene>
<dbReference type="CDD" id="cd03343">
    <property type="entry name" value="cpn60"/>
    <property type="match status" value="1"/>
</dbReference>
<evidence type="ECO:0000313" key="14">
    <source>
        <dbReference type="EMBL" id="HGQ73728.1"/>
    </source>
</evidence>
<comment type="caution">
    <text evidence="14">The sequence shown here is derived from an EMBL/GenBank/DDBJ whole genome shotgun (WGS) entry which is preliminary data.</text>
</comment>
<dbReference type="SUPFAM" id="SSF52029">
    <property type="entry name" value="GroEL apical domain-like"/>
    <property type="match status" value="1"/>
</dbReference>
<dbReference type="NCBIfam" id="TIGR02339">
    <property type="entry name" value="thermosome_arch"/>
    <property type="match status" value="1"/>
</dbReference>
<evidence type="ECO:0000256" key="8">
    <source>
        <dbReference type="ARBA" id="ARBA00030049"/>
    </source>
</evidence>
<evidence type="ECO:0000313" key="13">
    <source>
        <dbReference type="EMBL" id="HGQ59516.1"/>
    </source>
</evidence>
<dbReference type="InterPro" id="IPR017998">
    <property type="entry name" value="Chaperone_TCP-1"/>
</dbReference>
<dbReference type="PROSITE" id="PS00750">
    <property type="entry name" value="TCP1_1"/>
    <property type="match status" value="1"/>
</dbReference>
<dbReference type="InterPro" id="IPR053374">
    <property type="entry name" value="TCP-1_chaperonin"/>
</dbReference>
<dbReference type="GO" id="GO:0005737">
    <property type="term" value="C:cytoplasm"/>
    <property type="evidence" value="ECO:0007669"/>
    <property type="project" value="UniProtKB-SubCell"/>
</dbReference>
<sequence>MSSAAPSAVEPVGIPVLILKEGSQRTAGRDALRTNLMAARAIAEMIKTTYGPKGMDKMLVDALGDVTITNDGATILDKAEVQHPAAKMMVQIAKSQDAEVGDGTKTAVIIAGELLRNSEELLAKNVHPTVIISGYRKAMEEALRFLEEIAEPIDINDEEILKKIARTALTSKAVHDAREHFADIAVKAVKQIIEERGDKKYIDLDNIQIIKKYGGSLMDSTLVYGIVLDKEVVHPGMPRRVEKAKIALIDAPLEIEKPEIDAEIRISDPNDIRAFLEQEEEILRKMVDRISEVGANVVVCQKGIDDVAQHFLAKKGILAVRRVKRSDMEKLERATGGRIISNIEDLKPEDLGYADLVEERKIGEDKMVFVEGCKNPRSVSIVVRGGLERLVDEAERSLRDALAATADAVRDGKVVAGGGAIEIELAKHLRKYAAKVGGKEQLAIEAFAKALEGLVTALVENAGFDPIDYIMKLRSAHEKPEGKWIGVNVFNGELVDMYKMGVVEPLSVKANAIKAGTEAATLILRIDDMIVAGKLEKKEETKKPGEEEEKKEED</sequence>
<accession>A0A7C4NNV1</accession>
<evidence type="ECO:0000256" key="11">
    <source>
        <dbReference type="ARBA" id="ARBA00076887"/>
    </source>
</evidence>
<evidence type="ECO:0000256" key="4">
    <source>
        <dbReference type="ARBA" id="ARBA00022490"/>
    </source>
</evidence>
<dbReference type="PROSITE" id="PS00751">
    <property type="entry name" value="TCP1_2"/>
    <property type="match status" value="1"/>
</dbReference>
<dbReference type="Gene3D" id="3.50.7.10">
    <property type="entry name" value="GroEL"/>
    <property type="match status" value="1"/>
</dbReference>
<dbReference type="InterPro" id="IPR054827">
    <property type="entry name" value="thermosome_alpha"/>
</dbReference>
<dbReference type="GO" id="GO:0016887">
    <property type="term" value="F:ATP hydrolysis activity"/>
    <property type="evidence" value="ECO:0007669"/>
    <property type="project" value="InterPro"/>
</dbReference>
<evidence type="ECO:0000256" key="6">
    <source>
        <dbReference type="ARBA" id="ARBA00022840"/>
    </source>
</evidence>
<dbReference type="EMBL" id="DTBP01000012">
    <property type="protein sequence ID" value="HGQ73728.1"/>
    <property type="molecule type" value="Genomic_DNA"/>
</dbReference>
<dbReference type="Gene3D" id="1.10.560.10">
    <property type="entry name" value="GroEL-like equatorial domain"/>
    <property type="match status" value="1"/>
</dbReference>
<dbReference type="PRINTS" id="PR00304">
    <property type="entry name" value="TCOMPLEXTCP1"/>
</dbReference>
<keyword evidence="4" id="KW-0963">Cytoplasm</keyword>
<dbReference type="GO" id="GO:0005524">
    <property type="term" value="F:ATP binding"/>
    <property type="evidence" value="ECO:0007669"/>
    <property type="project" value="UniProtKB-KW"/>
</dbReference>
<evidence type="ECO:0000256" key="5">
    <source>
        <dbReference type="ARBA" id="ARBA00022741"/>
    </source>
</evidence>
<dbReference type="GO" id="GO:0051082">
    <property type="term" value="F:unfolded protein binding"/>
    <property type="evidence" value="ECO:0007669"/>
    <property type="project" value="InterPro"/>
</dbReference>